<dbReference type="GO" id="GO:0005886">
    <property type="term" value="C:plasma membrane"/>
    <property type="evidence" value="ECO:0007669"/>
    <property type="project" value="TreeGrafter"/>
</dbReference>
<dbReference type="InterPro" id="IPR013112">
    <property type="entry name" value="FAD-bd_8"/>
</dbReference>
<dbReference type="Proteomes" id="UP000481153">
    <property type="component" value="Unassembled WGS sequence"/>
</dbReference>
<evidence type="ECO:0000256" key="5">
    <source>
        <dbReference type="ARBA" id="ARBA00023136"/>
    </source>
</evidence>
<evidence type="ECO:0000313" key="9">
    <source>
        <dbReference type="Proteomes" id="UP000481153"/>
    </source>
</evidence>
<feature type="transmembrane region" description="Helical" evidence="6">
    <location>
        <begin position="552"/>
        <end position="571"/>
    </location>
</feature>
<dbReference type="Pfam" id="PF01794">
    <property type="entry name" value="Ferric_reduct"/>
    <property type="match status" value="1"/>
</dbReference>
<dbReference type="SFLD" id="SFLDS00052">
    <property type="entry name" value="Ferric_Reductase_Domain"/>
    <property type="match status" value="1"/>
</dbReference>
<evidence type="ECO:0000256" key="4">
    <source>
        <dbReference type="ARBA" id="ARBA00023002"/>
    </source>
</evidence>
<dbReference type="InterPro" id="IPR039261">
    <property type="entry name" value="FNR_nucleotide-bd"/>
</dbReference>
<feature type="domain" description="FAD-binding FR-type" evidence="7">
    <location>
        <begin position="334"/>
        <end position="435"/>
    </location>
</feature>
<dbReference type="PANTHER" id="PTHR11972">
    <property type="entry name" value="NADPH OXIDASE"/>
    <property type="match status" value="1"/>
</dbReference>
<dbReference type="Pfam" id="PF08022">
    <property type="entry name" value="FAD_binding_8"/>
    <property type="match status" value="1"/>
</dbReference>
<dbReference type="PROSITE" id="PS51384">
    <property type="entry name" value="FAD_FR"/>
    <property type="match status" value="1"/>
</dbReference>
<proteinExistence type="predicted"/>
<dbReference type="VEuPathDB" id="FungiDB:AeMF1_004112"/>
<dbReference type="Pfam" id="PF08030">
    <property type="entry name" value="NAD_binding_6"/>
    <property type="match status" value="1"/>
</dbReference>
<evidence type="ECO:0000259" key="7">
    <source>
        <dbReference type="PROSITE" id="PS51384"/>
    </source>
</evidence>
<feature type="transmembrane region" description="Helical" evidence="6">
    <location>
        <begin position="172"/>
        <end position="192"/>
    </location>
</feature>
<evidence type="ECO:0000256" key="6">
    <source>
        <dbReference type="SAM" id="Phobius"/>
    </source>
</evidence>
<feature type="transmembrane region" description="Helical" evidence="6">
    <location>
        <begin position="91"/>
        <end position="111"/>
    </location>
</feature>
<sequence>MLSPRKSVNSFHAITTPNGFQPEEPKPVVSVPVRAFHWLVGALLALAVISPIGYHVQSIYRNNLAIMWGQWFNVNPKNTARNAPGKEMIPVAYFFFFVALPVFTAAVIYSVTKSRFQGSVSYWLHVKPQYLGRLVSYGELIFLAIIVAGNVIVFYQAILLQLSFKGRPQLTAIANSLAFSGLYNLVFLALPATRHCFWMEWLNIPWARGVKYHRWLGVVTIVMFFCHFVFYFVQFAQTNQLAHELLPCFSCNIATDGKDAWVNVFGQLALLCMVIMGLTSIPYLRRHYYATFKLVHFLFIPAIFFAVMHFEQIIVWVFVSMVLYLVNRMYSDSSIAHPVAIHTAVALPGRVTQLTFKTSTTYLPGDIVYVKVPAVSTIQWHPFSVASTPLHTPGLLTVYIKELGHWTGQLHDYVKQCNAADIVPIVYLDAGYTPPAPISPKYSTVLFIGGGIGVTPLMGQIMHLLHARPNQDVYFIWHVKAVEMASQFQSWLRELEHVAQVNHGRLHLNIYVTQQDIAEISADTEEPSHTFTTPNITAEPRPYAHLSTTRKLIVLILAFAFSGVLFVIVRYDQKFTKIDAKYWPLQRFMEVVSVVVGCYLAYAAARVGKSSPASHSSDVELRQPSRQLSREEFIVQYGLKFERAEWSKLFQNIEAERSGAAAGSIGVYVSGPKALGAAIDAETSGRPYYEVHHEEFEM</sequence>
<feature type="transmembrane region" description="Helical" evidence="6">
    <location>
        <begin position="140"/>
        <end position="160"/>
    </location>
</feature>
<dbReference type="EMBL" id="VJMJ01000313">
    <property type="protein sequence ID" value="KAF0723192.1"/>
    <property type="molecule type" value="Genomic_DNA"/>
</dbReference>
<protein>
    <recommendedName>
        <fullName evidence="7">FAD-binding FR-type domain-containing protein</fullName>
    </recommendedName>
</protein>
<dbReference type="PANTHER" id="PTHR11972:SF193">
    <property type="entry name" value="FAD-BINDING FR-TYPE DOMAIN-CONTAINING PROTEIN"/>
    <property type="match status" value="1"/>
</dbReference>
<keyword evidence="4" id="KW-0560">Oxidoreductase</keyword>
<dbReference type="GO" id="GO:0016491">
    <property type="term" value="F:oxidoreductase activity"/>
    <property type="evidence" value="ECO:0007669"/>
    <property type="project" value="UniProtKB-KW"/>
</dbReference>
<feature type="transmembrane region" description="Helical" evidence="6">
    <location>
        <begin position="296"/>
        <end position="326"/>
    </location>
</feature>
<comment type="caution">
    <text evidence="8">The sequence shown here is derived from an EMBL/GenBank/DDBJ whole genome shotgun (WGS) entry which is preliminary data.</text>
</comment>
<comment type="subcellular location">
    <subcellularLocation>
        <location evidence="1">Membrane</location>
        <topology evidence="1">Multi-pass membrane protein</topology>
    </subcellularLocation>
</comment>
<feature type="transmembrane region" description="Helical" evidence="6">
    <location>
        <begin position="35"/>
        <end position="54"/>
    </location>
</feature>
<reference evidence="8 9" key="1">
    <citation type="submission" date="2019-07" db="EMBL/GenBank/DDBJ databases">
        <title>Genomics analysis of Aphanomyces spp. identifies a new class of oomycete effector associated with host adaptation.</title>
        <authorList>
            <person name="Gaulin E."/>
        </authorList>
    </citation>
    <scope>NUCLEOTIDE SEQUENCE [LARGE SCALE GENOMIC DNA]</scope>
    <source>
        <strain evidence="8 9">ATCC 201684</strain>
    </source>
</reference>
<dbReference type="InterPro" id="IPR017927">
    <property type="entry name" value="FAD-bd_FR_type"/>
</dbReference>
<evidence type="ECO:0000313" key="8">
    <source>
        <dbReference type="EMBL" id="KAF0723192.1"/>
    </source>
</evidence>
<dbReference type="InterPro" id="IPR013121">
    <property type="entry name" value="Fe_red_NAD-bd_6"/>
</dbReference>
<accession>A0A6G0W7U1</accession>
<evidence type="ECO:0000256" key="1">
    <source>
        <dbReference type="ARBA" id="ARBA00004141"/>
    </source>
</evidence>
<dbReference type="Gene3D" id="3.40.50.80">
    <property type="entry name" value="Nucleotide-binding domain of ferredoxin-NADP reductase (FNR) module"/>
    <property type="match status" value="1"/>
</dbReference>
<gene>
    <name evidence="8" type="ORF">Ae201684_017811</name>
</gene>
<keyword evidence="2 6" id="KW-0812">Transmembrane</keyword>
<organism evidence="8 9">
    <name type="scientific">Aphanomyces euteiches</name>
    <dbReference type="NCBI Taxonomy" id="100861"/>
    <lineage>
        <taxon>Eukaryota</taxon>
        <taxon>Sar</taxon>
        <taxon>Stramenopiles</taxon>
        <taxon>Oomycota</taxon>
        <taxon>Saprolegniomycetes</taxon>
        <taxon>Saprolegniales</taxon>
        <taxon>Verrucalvaceae</taxon>
        <taxon>Aphanomyces</taxon>
    </lineage>
</organism>
<feature type="transmembrane region" description="Helical" evidence="6">
    <location>
        <begin position="212"/>
        <end position="233"/>
    </location>
</feature>
<dbReference type="SFLD" id="SFLDG01168">
    <property type="entry name" value="Ferric_reductase_subgroup_(FRE"/>
    <property type="match status" value="1"/>
</dbReference>
<name>A0A6G0W7U1_9STRA</name>
<evidence type="ECO:0000256" key="2">
    <source>
        <dbReference type="ARBA" id="ARBA00022692"/>
    </source>
</evidence>
<dbReference type="AlphaFoldDB" id="A0A6G0W7U1"/>
<dbReference type="CDD" id="cd06186">
    <property type="entry name" value="NOX_Duox_like_FAD_NADP"/>
    <property type="match status" value="1"/>
</dbReference>
<dbReference type="SUPFAM" id="SSF63380">
    <property type="entry name" value="Riboflavin synthase domain-like"/>
    <property type="match status" value="1"/>
</dbReference>
<dbReference type="InterPro" id="IPR050369">
    <property type="entry name" value="RBOH/FRE"/>
</dbReference>
<evidence type="ECO:0000256" key="3">
    <source>
        <dbReference type="ARBA" id="ARBA00022989"/>
    </source>
</evidence>
<keyword evidence="5 6" id="KW-0472">Membrane</keyword>
<keyword evidence="9" id="KW-1185">Reference proteome</keyword>
<dbReference type="InterPro" id="IPR017938">
    <property type="entry name" value="Riboflavin_synthase-like_b-brl"/>
</dbReference>
<feature type="transmembrane region" description="Helical" evidence="6">
    <location>
        <begin position="260"/>
        <end position="284"/>
    </location>
</feature>
<keyword evidence="3 6" id="KW-1133">Transmembrane helix</keyword>
<dbReference type="InterPro" id="IPR013130">
    <property type="entry name" value="Fe3_Rdtase_TM_dom"/>
</dbReference>
<dbReference type="SUPFAM" id="SSF52343">
    <property type="entry name" value="Ferredoxin reductase-like, C-terminal NADP-linked domain"/>
    <property type="match status" value="1"/>
</dbReference>